<organism evidence="1 2">
    <name type="scientific">Chloroflexus islandicus</name>
    <dbReference type="NCBI Taxonomy" id="1707952"/>
    <lineage>
        <taxon>Bacteria</taxon>
        <taxon>Bacillati</taxon>
        <taxon>Chloroflexota</taxon>
        <taxon>Chloroflexia</taxon>
        <taxon>Chloroflexales</taxon>
        <taxon>Chloroflexineae</taxon>
        <taxon>Chloroflexaceae</taxon>
        <taxon>Chloroflexus</taxon>
    </lineage>
</organism>
<dbReference type="AlphaFoldDB" id="A0A178M270"/>
<dbReference type="OrthoDB" id="142636at2"/>
<dbReference type="InterPro" id="IPR036554">
    <property type="entry name" value="GHMP_kinase_C_sf"/>
</dbReference>
<protein>
    <recommendedName>
        <fullName evidence="3">Galactokinase</fullName>
    </recommendedName>
</protein>
<name>A0A178M270_9CHLR</name>
<gene>
    <name evidence="1" type="ORF">A6A03_04230</name>
</gene>
<comment type="caution">
    <text evidence="1">The sequence shown here is derived from an EMBL/GenBank/DDBJ whole genome shotgun (WGS) entry which is preliminary data.</text>
</comment>
<proteinExistence type="predicted"/>
<evidence type="ECO:0000313" key="1">
    <source>
        <dbReference type="EMBL" id="OAN40526.1"/>
    </source>
</evidence>
<dbReference type="Gene3D" id="3.30.230.10">
    <property type="match status" value="1"/>
</dbReference>
<dbReference type="EMBL" id="LWQS01000093">
    <property type="protein sequence ID" value="OAN40526.1"/>
    <property type="molecule type" value="Genomic_DNA"/>
</dbReference>
<evidence type="ECO:0008006" key="3">
    <source>
        <dbReference type="Google" id="ProtNLM"/>
    </source>
</evidence>
<dbReference type="SUPFAM" id="SSF55060">
    <property type="entry name" value="GHMP Kinase, C-terminal domain"/>
    <property type="match status" value="1"/>
</dbReference>
<reference evidence="1 2" key="1">
    <citation type="submission" date="2016-04" db="EMBL/GenBank/DDBJ databases">
        <title>Chloroflexus islandicus sp. nov., a thermophilic filamentous anoxygenic phototrophic bacterium from geyser Strokkur (Iceland).</title>
        <authorList>
            <person name="Gaisin V.A."/>
            <person name="Kalashnikov A.M."/>
            <person name="Sukhacheva M.V."/>
            <person name="Grouzdev D.S."/>
            <person name="Ivanov T.M."/>
            <person name="Kuznetsov B."/>
            <person name="Gorlenko V.M."/>
        </authorList>
    </citation>
    <scope>NUCLEOTIDE SEQUENCE [LARGE SCALE GENOMIC DNA]</scope>
    <source>
        <strain evidence="2">isl-2</strain>
    </source>
</reference>
<dbReference type="InterPro" id="IPR014721">
    <property type="entry name" value="Ribsml_uS5_D2-typ_fold_subgr"/>
</dbReference>
<keyword evidence="2" id="KW-1185">Reference proteome</keyword>
<dbReference type="Proteomes" id="UP000078287">
    <property type="component" value="Unassembled WGS sequence"/>
</dbReference>
<accession>A0A178M270</accession>
<sequence length="411" mass="43834">MSNHLDRFTHHAHAERGGFFDRDRSITVTQAPGWVDLFGGIVADAGILSLLWPGSPSVMVALQPDPEPIIRFRVGQRTDSIPCTALFLPGGPREYADAVAEIDLHQPPRSPWWGPALMAWVALMREEFARFGGGARVMLQSVEALIPAASVIAAVAKALAQAYSIHLAPRELAITCAEGLARLERRSTGAELIGTLTAIYAPANELVIVNPLTAHLSGSAHLPAGCALWAIQAGDEPRQPLARLRTALLHIESLLGARDGEPALASLSISDFIRQHRARLPAALPASAHPHPAPPAALAAFTLAEQQRTRLALALLRAAASRAQRDDDLHLVGELLTQSHWEQAALGLTDPHADALIEQLAAPAIFGARQPVATTHATVLVFGRSDAEAEVQRIAAAYQARAGVAVRVARM</sequence>
<dbReference type="STRING" id="1707952.A6A03_04230"/>
<evidence type="ECO:0000313" key="2">
    <source>
        <dbReference type="Proteomes" id="UP000078287"/>
    </source>
</evidence>
<dbReference type="RefSeq" id="WP_066790802.1">
    <property type="nucleotide sequence ID" value="NZ_LWQS01000093.1"/>
</dbReference>